<dbReference type="EMBL" id="JBFOLK010000002">
    <property type="protein sequence ID" value="KAL2534844.1"/>
    <property type="molecule type" value="Genomic_DNA"/>
</dbReference>
<evidence type="ECO:0000313" key="3">
    <source>
        <dbReference type="Proteomes" id="UP001604336"/>
    </source>
</evidence>
<accession>A0ABD1VC03</accession>
<dbReference type="PANTHER" id="PTHR31268">
    <property type="match status" value="1"/>
</dbReference>
<dbReference type="InterPro" id="IPR008811">
    <property type="entry name" value="Glycosyl_hydrolases_36"/>
</dbReference>
<keyword evidence="3" id="KW-1185">Reference proteome</keyword>
<keyword evidence="1" id="KW-0119">Carbohydrate metabolism</keyword>
<sequence>MFDQDDSRHVVPLGTLRDVSFLACFRFNLWWMTQKMGDKGRDIPMETQFLLLETKDGSSDYIEIVYIVFLPLIEGPFKACLQGNDKDEVELCLESGDSETVGSAFSHSVYISAGTDPFETIHEAYEGCQVASWDIQAKA</sequence>
<keyword evidence="2" id="KW-0328">Glycosyltransferase</keyword>
<gene>
    <name evidence="2" type="ORF">Adt_08195</name>
</gene>
<dbReference type="PANTHER" id="PTHR31268:SF5">
    <property type="entry name" value="GALACTINOL--SUCROSE GALACTOSYLTRANSFERASE 6-RELATED"/>
    <property type="match status" value="1"/>
</dbReference>
<dbReference type="AlphaFoldDB" id="A0ABD1VC03"/>
<keyword evidence="2" id="KW-0808">Transferase</keyword>
<protein>
    <submittedName>
        <fullName evidence="2">Galactinol--sucrose galactosyltransferase 6</fullName>
    </submittedName>
</protein>
<evidence type="ECO:0000313" key="2">
    <source>
        <dbReference type="EMBL" id="KAL2534844.1"/>
    </source>
</evidence>
<dbReference type="Pfam" id="PF05691">
    <property type="entry name" value="Raffinose_syn"/>
    <property type="match status" value="1"/>
</dbReference>
<comment type="caution">
    <text evidence="2">The sequence shown here is derived from an EMBL/GenBank/DDBJ whole genome shotgun (WGS) entry which is preliminary data.</text>
</comment>
<reference evidence="3" key="1">
    <citation type="submission" date="2024-07" db="EMBL/GenBank/DDBJ databases">
        <title>Two chromosome-level genome assemblies of Korean endemic species Abeliophyllum distichum and Forsythia ovata (Oleaceae).</title>
        <authorList>
            <person name="Jang H."/>
        </authorList>
    </citation>
    <scope>NUCLEOTIDE SEQUENCE [LARGE SCALE GENOMIC DNA]</scope>
</reference>
<evidence type="ECO:0000256" key="1">
    <source>
        <dbReference type="ARBA" id="ARBA00023277"/>
    </source>
</evidence>
<dbReference type="Proteomes" id="UP001604336">
    <property type="component" value="Unassembled WGS sequence"/>
</dbReference>
<name>A0ABD1VC03_9LAMI</name>
<dbReference type="GO" id="GO:0016757">
    <property type="term" value="F:glycosyltransferase activity"/>
    <property type="evidence" value="ECO:0007669"/>
    <property type="project" value="UniProtKB-KW"/>
</dbReference>
<proteinExistence type="predicted"/>
<organism evidence="2 3">
    <name type="scientific">Abeliophyllum distichum</name>
    <dbReference type="NCBI Taxonomy" id="126358"/>
    <lineage>
        <taxon>Eukaryota</taxon>
        <taxon>Viridiplantae</taxon>
        <taxon>Streptophyta</taxon>
        <taxon>Embryophyta</taxon>
        <taxon>Tracheophyta</taxon>
        <taxon>Spermatophyta</taxon>
        <taxon>Magnoliopsida</taxon>
        <taxon>eudicotyledons</taxon>
        <taxon>Gunneridae</taxon>
        <taxon>Pentapetalae</taxon>
        <taxon>asterids</taxon>
        <taxon>lamiids</taxon>
        <taxon>Lamiales</taxon>
        <taxon>Oleaceae</taxon>
        <taxon>Forsythieae</taxon>
        <taxon>Abeliophyllum</taxon>
    </lineage>
</organism>